<evidence type="ECO:0000313" key="1">
    <source>
        <dbReference type="EMBL" id="CBI07775.1"/>
    </source>
</evidence>
<organism evidence="1">
    <name type="scientific">mine drainage metagenome</name>
    <dbReference type="NCBI Taxonomy" id="410659"/>
    <lineage>
        <taxon>unclassified sequences</taxon>
        <taxon>metagenomes</taxon>
        <taxon>ecological metagenomes</taxon>
    </lineage>
</organism>
<dbReference type="EMBL" id="CABQ01000139">
    <property type="protein sequence ID" value="CBI07775.1"/>
    <property type="molecule type" value="Genomic_DNA"/>
</dbReference>
<dbReference type="AlphaFoldDB" id="E6QKK6"/>
<comment type="caution">
    <text evidence="1">The sequence shown here is derived from an EMBL/GenBank/DDBJ whole genome shotgun (WGS) entry which is preliminary data.</text>
</comment>
<protein>
    <submittedName>
        <fullName evidence="1">Uncharacterized protein</fullName>
    </submittedName>
</protein>
<name>E6QKK6_9ZZZZ</name>
<sequence length="141" mass="15959">MITHKPSTTLNCIRLRVAAYPQARLLLAQSGNSPAIRIRFDTPPLLTTKRKCHPSRKYLATLRAITTQRRTIEIDACCHQCPLPTTSEGSPFFRHSGREFAIQSGIETNAHTQFFLRAHSTFIRLFLINQIESTAVFGNLH</sequence>
<accession>E6QKK6</accession>
<reference evidence="1" key="1">
    <citation type="submission" date="2009-10" db="EMBL/GenBank/DDBJ databases">
        <title>Diversity of trophic interactions inside an arsenic-rich microbial ecosystem.</title>
        <authorList>
            <person name="Bertin P.N."/>
            <person name="Heinrich-Salmeron A."/>
            <person name="Pelletier E."/>
            <person name="Goulhen-Chollet F."/>
            <person name="Arsene-Ploetze F."/>
            <person name="Gallien S."/>
            <person name="Calteau A."/>
            <person name="Vallenet D."/>
            <person name="Casiot C."/>
            <person name="Chane-Woon-Ming B."/>
            <person name="Giloteaux L."/>
            <person name="Barakat M."/>
            <person name="Bonnefoy V."/>
            <person name="Bruneel O."/>
            <person name="Chandler M."/>
            <person name="Cleiss J."/>
            <person name="Duran R."/>
            <person name="Elbaz-Poulichet F."/>
            <person name="Fonknechten N."/>
            <person name="Lauga B."/>
            <person name="Mornico D."/>
            <person name="Ortet P."/>
            <person name="Schaeffer C."/>
            <person name="Siguier P."/>
            <person name="Alexander Thil Smith A."/>
            <person name="Van Dorsselaer A."/>
            <person name="Weissenbach J."/>
            <person name="Medigue C."/>
            <person name="Le Paslier D."/>
        </authorList>
    </citation>
    <scope>NUCLEOTIDE SEQUENCE</scope>
</reference>
<gene>
    <name evidence="1" type="ORF">CARN6_1160</name>
</gene>
<proteinExistence type="predicted"/>